<dbReference type="Proteomes" id="UP000007800">
    <property type="component" value="Unassembled WGS sequence"/>
</dbReference>
<sequence length="374" mass="40371">MKVMVNGDRSRMATATLVGRFEKPLRPLCQVVLEIAAAASPHGRSVARGRPTSADFGQSRPRPMTQVALGVPELSRYYSDGGPRAAHSCDVIDGNLYIFGGWNGKKALNDLYVLDIPTFHWYEVVMPRGTPLPAARNNHTTAVVDGRLFIHGGHDGGKWLADTHVLVNLDYPEHRLAGQQLQQRLRQDLPASPQLQRTVSYPSGSPAGLYPQLQPGSASTPGVRSNSVGGRTANVSSLTVDTTTGHGGASMYASGGNLSGQGNGDPGSTAESECGMVAVRVTTDALFSAWHQPLIKKRKMRRYVRCLECYCAICGQVLPITNSAYSSLRWIKAITSGQPPSARACHTLSRLNKKLYMFGGYDGQKCFNDMGRGI</sequence>
<feature type="compositionally biased region" description="Polar residues" evidence="3">
    <location>
        <begin position="214"/>
        <end position="231"/>
    </location>
</feature>
<dbReference type="InterPro" id="IPR015915">
    <property type="entry name" value="Kelch-typ_b-propeller"/>
</dbReference>
<evidence type="ECO:0000256" key="1">
    <source>
        <dbReference type="ARBA" id="ARBA00022441"/>
    </source>
</evidence>
<keyword evidence="5" id="KW-1185">Reference proteome</keyword>
<keyword evidence="1" id="KW-0880">Kelch repeat</keyword>
<dbReference type="EMBL" id="GG683442">
    <property type="protein sequence ID" value="EER02129.1"/>
    <property type="molecule type" value="Genomic_DNA"/>
</dbReference>
<reference evidence="4 5" key="1">
    <citation type="submission" date="2008-07" db="EMBL/GenBank/DDBJ databases">
        <authorList>
            <person name="El-Sayed N."/>
            <person name="Caler E."/>
            <person name="Inman J."/>
            <person name="Amedeo P."/>
            <person name="Hass B."/>
            <person name="Wortman J."/>
        </authorList>
    </citation>
    <scope>NUCLEOTIDE SEQUENCE [LARGE SCALE GENOMIC DNA]</scope>
    <source>
        <strain evidence="5">ATCC 50983 / TXsc</strain>
    </source>
</reference>
<evidence type="ECO:0000256" key="2">
    <source>
        <dbReference type="ARBA" id="ARBA00022737"/>
    </source>
</evidence>
<feature type="region of interest" description="Disordered" evidence="3">
    <location>
        <begin position="249"/>
        <end position="271"/>
    </location>
</feature>
<organism evidence="5">
    <name type="scientific">Perkinsus marinus (strain ATCC 50983 / TXsc)</name>
    <dbReference type="NCBI Taxonomy" id="423536"/>
    <lineage>
        <taxon>Eukaryota</taxon>
        <taxon>Sar</taxon>
        <taxon>Alveolata</taxon>
        <taxon>Perkinsozoa</taxon>
        <taxon>Perkinsea</taxon>
        <taxon>Perkinsida</taxon>
        <taxon>Perkinsidae</taxon>
        <taxon>Perkinsus</taxon>
    </lineage>
</organism>
<feature type="region of interest" description="Disordered" evidence="3">
    <location>
        <begin position="196"/>
        <end position="231"/>
    </location>
</feature>
<gene>
    <name evidence="4" type="ORF">Pmar_PMAR028508</name>
</gene>
<dbReference type="OrthoDB" id="10251809at2759"/>
<dbReference type="RefSeq" id="XP_002769411.1">
    <property type="nucleotide sequence ID" value="XM_002769365.1"/>
</dbReference>
<evidence type="ECO:0000313" key="5">
    <source>
        <dbReference type="Proteomes" id="UP000007800"/>
    </source>
</evidence>
<keyword evidence="2" id="KW-0677">Repeat</keyword>
<dbReference type="Gene3D" id="2.120.10.80">
    <property type="entry name" value="Kelch-type beta propeller"/>
    <property type="match status" value="2"/>
</dbReference>
<proteinExistence type="predicted"/>
<evidence type="ECO:0000313" key="4">
    <source>
        <dbReference type="EMBL" id="EER02129.1"/>
    </source>
</evidence>
<evidence type="ECO:0000256" key="3">
    <source>
        <dbReference type="SAM" id="MobiDB-lite"/>
    </source>
</evidence>
<dbReference type="GeneID" id="9054940"/>
<dbReference type="PANTHER" id="PTHR46093:SF18">
    <property type="entry name" value="FIBRONECTIN TYPE-III DOMAIN-CONTAINING PROTEIN"/>
    <property type="match status" value="1"/>
</dbReference>
<dbReference type="PANTHER" id="PTHR46093">
    <property type="entry name" value="ACYL-COA-BINDING DOMAIN-CONTAINING PROTEIN 5"/>
    <property type="match status" value="1"/>
</dbReference>
<accession>C5LMB7</accession>
<protein>
    <submittedName>
        <fullName evidence="4">Kelch repeat protein, putative</fullName>
    </submittedName>
</protein>
<dbReference type="Pfam" id="PF24681">
    <property type="entry name" value="Kelch_KLHDC2_KLHL20_DRC7"/>
    <property type="match status" value="1"/>
</dbReference>
<dbReference type="SUPFAM" id="SSF117281">
    <property type="entry name" value="Kelch motif"/>
    <property type="match status" value="2"/>
</dbReference>
<dbReference type="InParanoid" id="C5LMB7"/>
<dbReference type="AlphaFoldDB" id="C5LMB7"/>
<name>C5LMB7_PERM5</name>